<feature type="domain" description="Protein kinase" evidence="1">
    <location>
        <begin position="1"/>
        <end position="171"/>
    </location>
</feature>
<dbReference type="InterPro" id="IPR011009">
    <property type="entry name" value="Kinase-like_dom_sf"/>
</dbReference>
<dbReference type="SMART" id="SM00220">
    <property type="entry name" value="S_TKc"/>
    <property type="match status" value="1"/>
</dbReference>
<dbReference type="PROSITE" id="PS50011">
    <property type="entry name" value="PROTEIN_KINASE_DOM"/>
    <property type="match status" value="1"/>
</dbReference>
<reference evidence="2 3" key="1">
    <citation type="journal article" date="2014" name="Genome Biol. Evol.">
        <title>The secreted proteins of Achlya hypogyna and Thraustotheca clavata identify the ancestral oomycete secretome and reveal gene acquisitions by horizontal gene transfer.</title>
        <authorList>
            <person name="Misner I."/>
            <person name="Blouin N."/>
            <person name="Leonard G."/>
            <person name="Richards T.A."/>
            <person name="Lane C.E."/>
        </authorList>
    </citation>
    <scope>NUCLEOTIDE SEQUENCE [LARGE SCALE GENOMIC DNA]</scope>
    <source>
        <strain evidence="2 3">ATCC 48635</strain>
    </source>
</reference>
<dbReference type="GO" id="GO:0005524">
    <property type="term" value="F:ATP binding"/>
    <property type="evidence" value="ECO:0007669"/>
    <property type="project" value="InterPro"/>
</dbReference>
<dbReference type="EMBL" id="JNBR01000380">
    <property type="protein sequence ID" value="OQR94025.1"/>
    <property type="molecule type" value="Genomic_DNA"/>
</dbReference>
<dbReference type="GO" id="GO:0004674">
    <property type="term" value="F:protein serine/threonine kinase activity"/>
    <property type="evidence" value="ECO:0007669"/>
    <property type="project" value="TreeGrafter"/>
</dbReference>
<dbReference type="PANTHER" id="PTHR44329">
    <property type="entry name" value="SERINE/THREONINE-PROTEIN KINASE TNNI3K-RELATED"/>
    <property type="match status" value="1"/>
</dbReference>
<dbReference type="STRING" id="1202772.A0A1V9Z7Q4"/>
<keyword evidence="2" id="KW-0808">Transferase</keyword>
<dbReference type="OrthoDB" id="77576at2759"/>
<dbReference type="InterPro" id="IPR051681">
    <property type="entry name" value="Ser/Thr_Kinases-Pseudokinases"/>
</dbReference>
<dbReference type="Gene3D" id="1.10.510.10">
    <property type="entry name" value="Transferase(Phosphotransferase) domain 1"/>
    <property type="match status" value="1"/>
</dbReference>
<comment type="caution">
    <text evidence="2">The sequence shown here is derived from an EMBL/GenBank/DDBJ whole genome shotgun (WGS) entry which is preliminary data.</text>
</comment>
<dbReference type="InterPro" id="IPR000719">
    <property type="entry name" value="Prot_kinase_dom"/>
</dbReference>
<dbReference type="InterPro" id="IPR008271">
    <property type="entry name" value="Ser/Thr_kinase_AS"/>
</dbReference>
<sequence length="175" mass="19607">MVLELMNAGNLRQYLDKKKDRMITVVNYTTLEIIWILVLALRDLHCRGVVHGDLKSLNVLLCSVNYIKLADFGISQVVQMRMANYIGTTAWTAPEVRTSATAYSYASDVYSLGVILTELVTLDPPSGLVQCPVISDNCPPWLHEIIFGCLQHDPSHRPTAEEIVIQLTPYVHARP</sequence>
<dbReference type="PANTHER" id="PTHR44329:SF214">
    <property type="entry name" value="PROTEIN KINASE DOMAIN-CONTAINING PROTEIN"/>
    <property type="match status" value="1"/>
</dbReference>
<evidence type="ECO:0000313" key="3">
    <source>
        <dbReference type="Proteomes" id="UP000243579"/>
    </source>
</evidence>
<keyword evidence="2" id="KW-0418">Kinase</keyword>
<evidence type="ECO:0000259" key="1">
    <source>
        <dbReference type="PROSITE" id="PS50011"/>
    </source>
</evidence>
<protein>
    <submittedName>
        <fullName evidence="2">Protein kinase</fullName>
    </submittedName>
</protein>
<keyword evidence="3" id="KW-1185">Reference proteome</keyword>
<dbReference type="AlphaFoldDB" id="A0A1V9Z7Q4"/>
<dbReference type="Pfam" id="PF00069">
    <property type="entry name" value="Pkinase"/>
    <property type="match status" value="1"/>
</dbReference>
<dbReference type="Proteomes" id="UP000243579">
    <property type="component" value="Unassembled WGS sequence"/>
</dbReference>
<evidence type="ECO:0000313" key="2">
    <source>
        <dbReference type="EMBL" id="OQR94025.1"/>
    </source>
</evidence>
<proteinExistence type="predicted"/>
<accession>A0A1V9Z7Q4</accession>
<dbReference type="SUPFAM" id="SSF56112">
    <property type="entry name" value="Protein kinase-like (PK-like)"/>
    <property type="match status" value="1"/>
</dbReference>
<dbReference type="PROSITE" id="PS00108">
    <property type="entry name" value="PROTEIN_KINASE_ST"/>
    <property type="match status" value="1"/>
</dbReference>
<gene>
    <name evidence="2" type="ORF">ACHHYP_01907</name>
</gene>
<organism evidence="2 3">
    <name type="scientific">Achlya hypogyna</name>
    <name type="common">Oomycete</name>
    <name type="synonym">Protoachlya hypogyna</name>
    <dbReference type="NCBI Taxonomy" id="1202772"/>
    <lineage>
        <taxon>Eukaryota</taxon>
        <taxon>Sar</taxon>
        <taxon>Stramenopiles</taxon>
        <taxon>Oomycota</taxon>
        <taxon>Saprolegniomycetes</taxon>
        <taxon>Saprolegniales</taxon>
        <taxon>Achlyaceae</taxon>
        <taxon>Achlya</taxon>
    </lineage>
</organism>
<name>A0A1V9Z7Q4_ACHHY</name>